<reference evidence="1 2" key="1">
    <citation type="submission" date="2024-11" db="EMBL/GenBank/DDBJ databases">
        <title>Draft genome sequences of two bacteria associated to sugarcane roots in Colombia.</title>
        <authorList>
            <person name="Pardo-Diaz S."/>
            <person name="Masmela-Mendoza J."/>
            <person name="Delgadillo-Duran P."/>
            <person name="Bautista E.J."/>
            <person name="Rojas-Tapias D.F."/>
        </authorList>
    </citation>
    <scope>NUCLEOTIDE SEQUENCE [LARGE SCALE GENOMIC DNA]</scope>
    <source>
        <strain evidence="1 2">Ap18</strain>
    </source>
</reference>
<keyword evidence="2" id="KW-1185">Reference proteome</keyword>
<organism evidence="1 2">
    <name type="scientific">Azospirillum argentinense</name>
    <dbReference type="NCBI Taxonomy" id="2970906"/>
    <lineage>
        <taxon>Bacteria</taxon>
        <taxon>Pseudomonadati</taxon>
        <taxon>Pseudomonadota</taxon>
        <taxon>Alphaproteobacteria</taxon>
        <taxon>Rhodospirillales</taxon>
        <taxon>Azospirillaceae</taxon>
        <taxon>Azospirillum</taxon>
    </lineage>
</organism>
<gene>
    <name evidence="1" type="ORF">ACJ41P_33005</name>
</gene>
<accession>A0ABW8VKP1</accession>
<dbReference type="EMBL" id="JBJLSN010000115">
    <property type="protein sequence ID" value="MFL7905981.1"/>
    <property type="molecule type" value="Genomic_DNA"/>
</dbReference>
<name>A0ABW8VKP1_9PROT</name>
<proteinExistence type="predicted"/>
<dbReference type="RefSeq" id="WP_407826051.1">
    <property type="nucleotide sequence ID" value="NZ_JBJLSN010000115.1"/>
</dbReference>
<evidence type="ECO:0000313" key="2">
    <source>
        <dbReference type="Proteomes" id="UP001628281"/>
    </source>
</evidence>
<dbReference type="Proteomes" id="UP001628281">
    <property type="component" value="Unassembled WGS sequence"/>
</dbReference>
<protein>
    <submittedName>
        <fullName evidence="1">Uncharacterized protein</fullName>
    </submittedName>
</protein>
<comment type="caution">
    <text evidence="1">The sequence shown here is derived from an EMBL/GenBank/DDBJ whole genome shotgun (WGS) entry which is preliminary data.</text>
</comment>
<sequence length="69" mass="7360">MPIFVGLPGSRRSGDRIDVAMGTSRLSDSVYCSASVASRRRSLSSTRVHKACRSAHQAGAPAGTRMPVW</sequence>
<evidence type="ECO:0000313" key="1">
    <source>
        <dbReference type="EMBL" id="MFL7905981.1"/>
    </source>
</evidence>